<dbReference type="InParanoid" id="A0A1V8TPS3"/>
<feature type="compositionally biased region" description="Polar residues" evidence="1">
    <location>
        <begin position="119"/>
        <end position="135"/>
    </location>
</feature>
<feature type="compositionally biased region" description="Basic residues" evidence="1">
    <location>
        <begin position="201"/>
        <end position="222"/>
    </location>
</feature>
<evidence type="ECO:0000313" key="2">
    <source>
        <dbReference type="EMBL" id="OQO13241.1"/>
    </source>
</evidence>
<feature type="compositionally biased region" description="Pro residues" evidence="1">
    <location>
        <begin position="162"/>
        <end position="173"/>
    </location>
</feature>
<accession>A0A1V8TPS3</accession>
<evidence type="ECO:0000256" key="1">
    <source>
        <dbReference type="SAM" id="MobiDB-lite"/>
    </source>
</evidence>
<feature type="region of interest" description="Disordered" evidence="1">
    <location>
        <begin position="1"/>
        <end position="319"/>
    </location>
</feature>
<organism evidence="2 3">
    <name type="scientific">Cryoendolithus antarcticus</name>
    <dbReference type="NCBI Taxonomy" id="1507870"/>
    <lineage>
        <taxon>Eukaryota</taxon>
        <taxon>Fungi</taxon>
        <taxon>Dikarya</taxon>
        <taxon>Ascomycota</taxon>
        <taxon>Pezizomycotina</taxon>
        <taxon>Dothideomycetes</taxon>
        <taxon>Dothideomycetidae</taxon>
        <taxon>Cladosporiales</taxon>
        <taxon>Cladosporiaceae</taxon>
        <taxon>Cryoendolithus</taxon>
    </lineage>
</organism>
<proteinExistence type="predicted"/>
<reference evidence="3" key="1">
    <citation type="submission" date="2017-03" db="EMBL/GenBank/DDBJ databases">
        <title>Genomes of endolithic fungi from Antarctica.</title>
        <authorList>
            <person name="Coleine C."/>
            <person name="Masonjones S."/>
            <person name="Stajich J.E."/>
        </authorList>
    </citation>
    <scope>NUCLEOTIDE SEQUENCE [LARGE SCALE GENOMIC DNA]</scope>
    <source>
        <strain evidence="3">CCFEE 5527</strain>
    </source>
</reference>
<dbReference type="Proteomes" id="UP000192596">
    <property type="component" value="Unassembled WGS sequence"/>
</dbReference>
<dbReference type="AlphaFoldDB" id="A0A1V8TPS3"/>
<feature type="compositionally biased region" description="Pro residues" evidence="1">
    <location>
        <begin position="40"/>
        <end position="55"/>
    </location>
</feature>
<sequence>MAAQEYFQGHIPGAPHNPPPPPQQAPPTQPIRIQSSGPQFPLPYPLFDGPPPPYSPGGVNGADQRPHSQPPPQQRFSQNLGPGQQHPEYRPSTLSQSYRPQGPAQSQSSYGYPPEKLYPQTQQYGLPRPGSQSGPPQAYDAQRQQYPPPPQGAWPQQTRPYSPAPAVQPPTLHPPRRKNSAASTEYPPSVYRPDPRDTKSSHKPQRSRSRSRSRSRERRRHGERGTERNSGGKPKSSVNTFLGASGGALIGDAIFPGLGVLGGALLGGLGGHEYGKKDKKGRSTGRDDRERDRGYNGERDRDGRRRRYSDEEDGRRGRR</sequence>
<protein>
    <submittedName>
        <fullName evidence="2">Uncharacterized protein</fullName>
    </submittedName>
</protein>
<dbReference type="OrthoDB" id="3946689at2759"/>
<keyword evidence="3" id="KW-1185">Reference proteome</keyword>
<feature type="compositionally biased region" description="Pro residues" evidence="1">
    <location>
        <begin position="15"/>
        <end position="29"/>
    </location>
</feature>
<evidence type="ECO:0000313" key="3">
    <source>
        <dbReference type="Proteomes" id="UP000192596"/>
    </source>
</evidence>
<feature type="compositionally biased region" description="Polar residues" evidence="1">
    <location>
        <begin position="92"/>
        <end position="110"/>
    </location>
</feature>
<comment type="caution">
    <text evidence="2">The sequence shown here is derived from an EMBL/GenBank/DDBJ whole genome shotgun (WGS) entry which is preliminary data.</text>
</comment>
<feature type="compositionally biased region" description="Gly residues" evidence="1">
    <location>
        <begin position="259"/>
        <end position="272"/>
    </location>
</feature>
<dbReference type="EMBL" id="NAJO01000003">
    <property type="protein sequence ID" value="OQO13241.1"/>
    <property type="molecule type" value="Genomic_DNA"/>
</dbReference>
<feature type="compositionally biased region" description="Basic and acidic residues" evidence="1">
    <location>
        <begin position="284"/>
        <end position="303"/>
    </location>
</feature>
<gene>
    <name evidence="2" type="ORF">B0A48_01469</name>
</gene>
<name>A0A1V8TPS3_9PEZI</name>